<reference evidence="9" key="1">
    <citation type="submission" date="2022-09" db="EMBL/GenBank/DDBJ databases">
        <title>Fusarium specimens isolated from Avocado Roots.</title>
        <authorList>
            <person name="Stajich J."/>
            <person name="Roper C."/>
            <person name="Heimlech-Rivalta G."/>
        </authorList>
    </citation>
    <scope>NUCLEOTIDE SEQUENCE</scope>
    <source>
        <strain evidence="9">CF00136</strain>
    </source>
</reference>
<evidence type="ECO:0000256" key="1">
    <source>
        <dbReference type="ARBA" id="ARBA00004141"/>
    </source>
</evidence>
<dbReference type="GO" id="GO:0022857">
    <property type="term" value="F:transmembrane transporter activity"/>
    <property type="evidence" value="ECO:0007669"/>
    <property type="project" value="InterPro"/>
</dbReference>
<sequence length="157" mass="17872">MAVRIILGAFEAGFFPAASYLVGEWYCRFELQWRLAMFFSAASLSGAFSGLLAFALEKMDGIGGLKGWRWIFIIEGIITCLVGMSLPWTLPDSPSTASFLTPEEKEFIKARLERDSGTPSGRVQTRESFKWKYLRSAFADWKIWFTVFVYWGNTYVS</sequence>
<evidence type="ECO:0000256" key="7">
    <source>
        <dbReference type="SAM" id="Phobius"/>
    </source>
</evidence>
<dbReference type="PROSITE" id="PS50850">
    <property type="entry name" value="MFS"/>
    <property type="match status" value="1"/>
</dbReference>
<dbReference type="InterPro" id="IPR020846">
    <property type="entry name" value="MFS_dom"/>
</dbReference>
<keyword evidence="10" id="KW-1185">Reference proteome</keyword>
<evidence type="ECO:0000313" key="10">
    <source>
        <dbReference type="Proteomes" id="UP001152049"/>
    </source>
</evidence>
<protein>
    <recommendedName>
        <fullName evidence="8">Major facilitator superfamily (MFS) profile domain-containing protein</fullName>
    </recommendedName>
</protein>
<keyword evidence="2" id="KW-0813">Transport</keyword>
<feature type="domain" description="Major facilitator superfamily (MFS) profile" evidence="8">
    <location>
        <begin position="1"/>
        <end position="157"/>
    </location>
</feature>
<comment type="caution">
    <text evidence="9">The sequence shown here is derived from an EMBL/GenBank/DDBJ whole genome shotgun (WGS) entry which is preliminary data.</text>
</comment>
<evidence type="ECO:0000313" key="9">
    <source>
        <dbReference type="EMBL" id="KAJ4248461.1"/>
    </source>
</evidence>
<dbReference type="SUPFAM" id="SSF103473">
    <property type="entry name" value="MFS general substrate transporter"/>
    <property type="match status" value="1"/>
</dbReference>
<dbReference type="Proteomes" id="UP001152049">
    <property type="component" value="Unassembled WGS sequence"/>
</dbReference>
<name>A0A9W8RR56_9HYPO</name>
<dbReference type="Gene3D" id="1.20.1250.20">
    <property type="entry name" value="MFS general substrate transporter like domains"/>
    <property type="match status" value="1"/>
</dbReference>
<dbReference type="GO" id="GO:0016020">
    <property type="term" value="C:membrane"/>
    <property type="evidence" value="ECO:0007669"/>
    <property type="project" value="UniProtKB-SubCell"/>
</dbReference>
<keyword evidence="6" id="KW-0325">Glycoprotein</keyword>
<keyword evidence="3 7" id="KW-0812">Transmembrane</keyword>
<evidence type="ECO:0000256" key="3">
    <source>
        <dbReference type="ARBA" id="ARBA00022692"/>
    </source>
</evidence>
<gene>
    <name evidence="9" type="ORF">NW762_012798</name>
</gene>
<feature type="transmembrane region" description="Helical" evidence="7">
    <location>
        <begin position="68"/>
        <end position="90"/>
    </location>
</feature>
<feature type="transmembrane region" description="Helical" evidence="7">
    <location>
        <begin position="33"/>
        <end position="56"/>
    </location>
</feature>
<evidence type="ECO:0000256" key="5">
    <source>
        <dbReference type="ARBA" id="ARBA00023136"/>
    </source>
</evidence>
<accession>A0A9W8RR56</accession>
<keyword evidence="4 7" id="KW-1133">Transmembrane helix</keyword>
<evidence type="ECO:0000259" key="8">
    <source>
        <dbReference type="PROSITE" id="PS50850"/>
    </source>
</evidence>
<evidence type="ECO:0000256" key="2">
    <source>
        <dbReference type="ARBA" id="ARBA00022448"/>
    </source>
</evidence>
<dbReference type="OrthoDB" id="2962993at2759"/>
<dbReference type="InterPro" id="IPR011701">
    <property type="entry name" value="MFS"/>
</dbReference>
<proteinExistence type="predicted"/>
<evidence type="ECO:0000256" key="4">
    <source>
        <dbReference type="ARBA" id="ARBA00022989"/>
    </source>
</evidence>
<evidence type="ECO:0000256" key="6">
    <source>
        <dbReference type="ARBA" id="ARBA00023180"/>
    </source>
</evidence>
<keyword evidence="5 7" id="KW-0472">Membrane</keyword>
<dbReference type="Pfam" id="PF07690">
    <property type="entry name" value="MFS_1"/>
    <property type="match status" value="1"/>
</dbReference>
<dbReference type="PANTHER" id="PTHR43791:SF54">
    <property type="entry name" value="MAJOR FACILITATOR SUPERFAMILY (MFS) PROFILE DOMAIN-CONTAINING PROTEIN-RELATED"/>
    <property type="match status" value="1"/>
</dbReference>
<organism evidence="9 10">
    <name type="scientific">Fusarium torreyae</name>
    <dbReference type="NCBI Taxonomy" id="1237075"/>
    <lineage>
        <taxon>Eukaryota</taxon>
        <taxon>Fungi</taxon>
        <taxon>Dikarya</taxon>
        <taxon>Ascomycota</taxon>
        <taxon>Pezizomycotina</taxon>
        <taxon>Sordariomycetes</taxon>
        <taxon>Hypocreomycetidae</taxon>
        <taxon>Hypocreales</taxon>
        <taxon>Nectriaceae</taxon>
        <taxon>Fusarium</taxon>
    </lineage>
</organism>
<dbReference type="AlphaFoldDB" id="A0A9W8RR56"/>
<comment type="subcellular location">
    <subcellularLocation>
        <location evidence="1">Membrane</location>
        <topology evidence="1">Multi-pass membrane protein</topology>
    </subcellularLocation>
</comment>
<dbReference type="PANTHER" id="PTHR43791">
    <property type="entry name" value="PERMEASE-RELATED"/>
    <property type="match status" value="1"/>
</dbReference>
<dbReference type="EMBL" id="JAOQAZ010000036">
    <property type="protein sequence ID" value="KAJ4248461.1"/>
    <property type="molecule type" value="Genomic_DNA"/>
</dbReference>
<dbReference type="InterPro" id="IPR036259">
    <property type="entry name" value="MFS_trans_sf"/>
</dbReference>